<feature type="compositionally biased region" description="Low complexity" evidence="1">
    <location>
        <begin position="244"/>
        <end position="263"/>
    </location>
</feature>
<dbReference type="Proteomes" id="UP000011086">
    <property type="component" value="Unassembled WGS sequence"/>
</dbReference>
<dbReference type="InterPro" id="IPR021476">
    <property type="entry name" value="Egh16-like"/>
</dbReference>
<evidence type="ECO:0000256" key="1">
    <source>
        <dbReference type="SAM" id="MobiDB-lite"/>
    </source>
</evidence>
<evidence type="ECO:0000313" key="3">
    <source>
        <dbReference type="EMBL" id="ELQ37259.1"/>
    </source>
</evidence>
<dbReference type="AlphaFoldDB" id="A0AA97NVZ3"/>
<proteinExistence type="predicted"/>
<dbReference type="PANTHER" id="PTHR34618:SF4">
    <property type="entry name" value="CAS1"/>
    <property type="match status" value="1"/>
</dbReference>
<accession>A0AA97NVZ3</accession>
<organism evidence="3">
    <name type="scientific">Pyricularia oryzae (strain Y34)</name>
    <name type="common">Rice blast fungus</name>
    <name type="synonym">Magnaporthe oryzae</name>
    <dbReference type="NCBI Taxonomy" id="1143189"/>
    <lineage>
        <taxon>Eukaryota</taxon>
        <taxon>Fungi</taxon>
        <taxon>Dikarya</taxon>
        <taxon>Ascomycota</taxon>
        <taxon>Pezizomycotina</taxon>
        <taxon>Sordariomycetes</taxon>
        <taxon>Sordariomycetidae</taxon>
        <taxon>Magnaporthales</taxon>
        <taxon>Pyriculariaceae</taxon>
        <taxon>Pyricularia</taxon>
    </lineage>
</organism>
<feature type="region of interest" description="Disordered" evidence="1">
    <location>
        <begin position="242"/>
        <end position="294"/>
    </location>
</feature>
<feature type="signal peptide" evidence="2">
    <location>
        <begin position="1"/>
        <end position="18"/>
    </location>
</feature>
<sequence>MFSKALMLALAASPLVAAHGKVAVVTGDQGGNGTALGILGGVVPGPGRNSVTEKDTTVFSKKQAGTNIMSDGLGKTKGNGENTPEMLSLAMAQSGDTLPQVSANGGTLSGTYHIVTTDGAGPIKAVLDPTGTGKFSEGMMLEVTTQVPGTNGNIKPPKKGKRSFLGEIWERSLDALEARGLVKRASNVNTDHPMSFAIPAGVKCTGEMAGQKNVCLVKIANENKAGPFGGCIAMQIAGTGGAAAGNATAPATTPAAAPAAADVKAADADDEAGDDKKKDKKNKKNAKNAKRFTA</sequence>
<dbReference type="PANTHER" id="PTHR34618">
    <property type="entry name" value="SURFACE PROTEIN MAS1, PUTATIVE-RELATED"/>
    <property type="match status" value="1"/>
</dbReference>
<evidence type="ECO:0000256" key="2">
    <source>
        <dbReference type="SAM" id="SignalP"/>
    </source>
</evidence>
<protein>
    <submittedName>
        <fullName evidence="3">MAS3 protein</fullName>
    </submittedName>
</protein>
<keyword evidence="2" id="KW-0732">Signal</keyword>
<reference evidence="3" key="1">
    <citation type="journal article" date="2012" name="PLoS Genet.">
        <title>Comparative analysis of the genomes of two field isolates of the rice blast fungus Magnaporthe oryzae.</title>
        <authorList>
            <person name="Xue M."/>
            <person name="Yang J."/>
            <person name="Li Z."/>
            <person name="Hu S."/>
            <person name="Yao N."/>
            <person name="Dean R.A."/>
            <person name="Zhao W."/>
            <person name="Shen M."/>
            <person name="Zhang H."/>
            <person name="Li C."/>
            <person name="Liu L."/>
            <person name="Cao L."/>
            <person name="Xu X."/>
            <person name="Xing Y."/>
            <person name="Hsiang T."/>
            <person name="Zhang Z."/>
            <person name="Xu J.R."/>
            <person name="Peng Y.L."/>
        </authorList>
    </citation>
    <scope>NUCLEOTIDE SEQUENCE</scope>
    <source>
        <strain evidence="3">Y34</strain>
    </source>
</reference>
<dbReference type="EMBL" id="JH793781">
    <property type="protein sequence ID" value="ELQ37259.1"/>
    <property type="molecule type" value="Genomic_DNA"/>
</dbReference>
<dbReference type="Pfam" id="PF11327">
    <property type="entry name" value="Egh16-like"/>
    <property type="match status" value="1"/>
</dbReference>
<feature type="chain" id="PRO_5041636404" evidence="2">
    <location>
        <begin position="19"/>
        <end position="294"/>
    </location>
</feature>
<feature type="compositionally biased region" description="Basic residues" evidence="1">
    <location>
        <begin position="278"/>
        <end position="294"/>
    </location>
</feature>
<gene>
    <name evidence="3" type="ORF">OOU_Y34scaffold00608g26</name>
</gene>
<name>A0AA97NVZ3_PYRO3</name>